<proteinExistence type="inferred from homology"/>
<feature type="compositionally biased region" description="Basic residues" evidence="8">
    <location>
        <begin position="28"/>
        <end position="41"/>
    </location>
</feature>
<accession>A0A9N9XK97</accession>
<protein>
    <recommendedName>
        <fullName evidence="4">ADP-ribosylation factor-like protein 6-interacting protein 4</fullName>
    </recommendedName>
</protein>
<keyword evidence="6" id="KW-0508">mRNA splicing</keyword>
<dbReference type="InterPro" id="IPR019532">
    <property type="entry name" value="Nucl_RNA-splicing_assoc_SR-25"/>
</dbReference>
<dbReference type="AlphaFoldDB" id="A0A9N9XK97"/>
<dbReference type="Proteomes" id="UP001153712">
    <property type="component" value="Chromosome 13"/>
</dbReference>
<gene>
    <name evidence="9" type="ORF">PHYEVI_LOCUS3572</name>
</gene>
<reference evidence="9" key="1">
    <citation type="submission" date="2022-01" db="EMBL/GenBank/DDBJ databases">
        <authorList>
            <person name="King R."/>
        </authorList>
    </citation>
    <scope>NUCLEOTIDE SEQUENCE</scope>
</reference>
<feature type="compositionally biased region" description="Basic and acidic residues" evidence="8">
    <location>
        <begin position="204"/>
        <end position="218"/>
    </location>
</feature>
<feature type="compositionally biased region" description="Low complexity" evidence="8">
    <location>
        <begin position="42"/>
        <end position="66"/>
    </location>
</feature>
<evidence type="ECO:0000256" key="6">
    <source>
        <dbReference type="ARBA" id="ARBA00023187"/>
    </source>
</evidence>
<evidence type="ECO:0000256" key="1">
    <source>
        <dbReference type="ARBA" id="ARBA00004324"/>
    </source>
</evidence>
<feature type="compositionally biased region" description="Basic residues" evidence="8">
    <location>
        <begin position="99"/>
        <end position="113"/>
    </location>
</feature>
<comment type="subcellular location">
    <subcellularLocation>
        <location evidence="1">Nucleus speckle</location>
    </subcellularLocation>
    <subcellularLocation>
        <location evidence="2">Nucleus</location>
        <location evidence="2">Nucleolus</location>
    </subcellularLocation>
</comment>
<keyword evidence="7" id="KW-0539">Nucleus</keyword>
<name>A0A9N9XK97_PHYSR</name>
<dbReference type="GO" id="GO:0006397">
    <property type="term" value="P:mRNA processing"/>
    <property type="evidence" value="ECO:0007669"/>
    <property type="project" value="UniProtKB-KW"/>
</dbReference>
<evidence type="ECO:0000256" key="5">
    <source>
        <dbReference type="ARBA" id="ARBA00022664"/>
    </source>
</evidence>
<dbReference type="GO" id="GO:0005730">
    <property type="term" value="C:nucleolus"/>
    <property type="evidence" value="ECO:0007669"/>
    <property type="project" value="UniProtKB-SubCell"/>
</dbReference>
<keyword evidence="10" id="KW-1185">Reference proteome</keyword>
<evidence type="ECO:0000256" key="4">
    <source>
        <dbReference type="ARBA" id="ARBA00017993"/>
    </source>
</evidence>
<feature type="region of interest" description="Disordered" evidence="8">
    <location>
        <begin position="1"/>
        <end position="149"/>
    </location>
</feature>
<sequence>MKHKLKKRDEETHKSTNKLKRKLDDGRSRKKKSNIKRKKRSISASSSSSTCSSSSTSSSSSSSSDYRASKSKSKIKKHRKKRNSTSSSSSSESPEEILHKKRHVKKKKKHRRCSPSSSSRSEEAPKKSKSKPGKIEPNDEPSMDIPLALMDSKSKSLAPMTKEEWEKKQSVIRRVYDESTGRHRLIKGDGEVLEEIVSRERHKEINRNATKGDGDYFETKLSQSLNKR</sequence>
<evidence type="ECO:0000256" key="7">
    <source>
        <dbReference type="ARBA" id="ARBA00023242"/>
    </source>
</evidence>
<feature type="compositionally biased region" description="Basic residues" evidence="8">
    <location>
        <begin position="69"/>
        <end position="83"/>
    </location>
</feature>
<comment type="similarity">
    <text evidence="3">Belongs to the ARL6IP4 family.</text>
</comment>
<dbReference type="OrthoDB" id="48562at2759"/>
<evidence type="ECO:0000313" key="9">
    <source>
        <dbReference type="EMBL" id="CAG9857163.1"/>
    </source>
</evidence>
<evidence type="ECO:0000256" key="3">
    <source>
        <dbReference type="ARBA" id="ARBA00006852"/>
    </source>
</evidence>
<keyword evidence="5" id="KW-0507">mRNA processing</keyword>
<evidence type="ECO:0000313" key="10">
    <source>
        <dbReference type="Proteomes" id="UP001153712"/>
    </source>
</evidence>
<evidence type="ECO:0000256" key="2">
    <source>
        <dbReference type="ARBA" id="ARBA00004604"/>
    </source>
</evidence>
<evidence type="ECO:0000256" key="8">
    <source>
        <dbReference type="SAM" id="MobiDB-lite"/>
    </source>
</evidence>
<organism evidence="9 10">
    <name type="scientific">Phyllotreta striolata</name>
    <name type="common">Striped flea beetle</name>
    <name type="synonym">Crioceris striolata</name>
    <dbReference type="NCBI Taxonomy" id="444603"/>
    <lineage>
        <taxon>Eukaryota</taxon>
        <taxon>Metazoa</taxon>
        <taxon>Ecdysozoa</taxon>
        <taxon>Arthropoda</taxon>
        <taxon>Hexapoda</taxon>
        <taxon>Insecta</taxon>
        <taxon>Pterygota</taxon>
        <taxon>Neoptera</taxon>
        <taxon>Endopterygota</taxon>
        <taxon>Coleoptera</taxon>
        <taxon>Polyphaga</taxon>
        <taxon>Cucujiformia</taxon>
        <taxon>Chrysomeloidea</taxon>
        <taxon>Chrysomelidae</taxon>
        <taxon>Galerucinae</taxon>
        <taxon>Alticini</taxon>
        <taxon>Phyllotreta</taxon>
    </lineage>
</organism>
<dbReference type="GO" id="GO:0016607">
    <property type="term" value="C:nuclear speck"/>
    <property type="evidence" value="ECO:0007669"/>
    <property type="project" value="UniProtKB-SubCell"/>
</dbReference>
<feature type="region of interest" description="Disordered" evidence="8">
    <location>
        <begin position="204"/>
        <end position="228"/>
    </location>
</feature>
<dbReference type="Pfam" id="PF10500">
    <property type="entry name" value="SR-25"/>
    <property type="match status" value="1"/>
</dbReference>
<dbReference type="EMBL" id="OU900106">
    <property type="protein sequence ID" value="CAG9857163.1"/>
    <property type="molecule type" value="Genomic_DNA"/>
</dbReference>
<dbReference type="GO" id="GO:0008380">
    <property type="term" value="P:RNA splicing"/>
    <property type="evidence" value="ECO:0007669"/>
    <property type="project" value="UniProtKB-KW"/>
</dbReference>